<proteinExistence type="predicted"/>
<evidence type="ECO:0000313" key="2">
    <source>
        <dbReference type="Proteomes" id="UP000005636"/>
    </source>
</evidence>
<organism evidence="1 2">
    <name type="scientific">Geobacillus thermoleovorans CCB_US3_UF5</name>
    <dbReference type="NCBI Taxonomy" id="1111068"/>
    <lineage>
        <taxon>Bacteria</taxon>
        <taxon>Bacillati</taxon>
        <taxon>Bacillota</taxon>
        <taxon>Bacilli</taxon>
        <taxon>Bacillales</taxon>
        <taxon>Anoxybacillaceae</taxon>
        <taxon>Geobacillus</taxon>
        <taxon>Geobacillus thermoleovorans group</taxon>
    </lineage>
</organism>
<gene>
    <name evidence="1" type="ORF">GTCCBUS3UF5_10450</name>
</gene>
<sequence>MHAKAPSYFIGAHSLFWAFCPGAEFWLRIGNHCVHDNG</sequence>
<protein>
    <submittedName>
        <fullName evidence="1">Uncharacterized protein</fullName>
    </submittedName>
</protein>
<dbReference type="Proteomes" id="UP000005636">
    <property type="component" value="Chromosome"/>
</dbReference>
<name>A0ABM5MF94_GEOTH</name>
<dbReference type="EMBL" id="CP003125">
    <property type="protein sequence ID" value="AEV18364.1"/>
    <property type="molecule type" value="Genomic_DNA"/>
</dbReference>
<evidence type="ECO:0000313" key="1">
    <source>
        <dbReference type="EMBL" id="AEV18364.1"/>
    </source>
</evidence>
<reference evidence="1 2" key="1">
    <citation type="submission" date="2011-11" db="EMBL/GenBank/DDBJ databases">
        <title>Complete genome sequence of thermophilic Geobacillus thermoleovorans CCB_US3_UF5.</title>
        <authorList>
            <person name="Muhd Sakaff M.K.L."/>
            <person name="Abdul Rahman A.Y."/>
            <person name="Saito J.A."/>
            <person name="Hou S."/>
            <person name="Alam M."/>
        </authorList>
    </citation>
    <scope>NUCLEOTIDE SEQUENCE [LARGE SCALE GENOMIC DNA]</scope>
    <source>
        <strain evidence="1 2">CCB_US3_UF5</strain>
    </source>
</reference>
<keyword evidence="2" id="KW-1185">Reference proteome</keyword>
<accession>A0ABM5MF94</accession>